<evidence type="ECO:0000259" key="2">
    <source>
        <dbReference type="Pfam" id="PF00078"/>
    </source>
</evidence>
<name>A0A1S4B211_TOBAC</name>
<dbReference type="KEGG" id="nta:107803640"/>
<feature type="domain" description="Reverse transcriptase" evidence="2">
    <location>
        <begin position="73"/>
        <end position="193"/>
    </location>
</feature>
<organism evidence="3">
    <name type="scientific">Nicotiana tabacum</name>
    <name type="common">Common tobacco</name>
    <dbReference type="NCBI Taxonomy" id="4097"/>
    <lineage>
        <taxon>Eukaryota</taxon>
        <taxon>Viridiplantae</taxon>
        <taxon>Streptophyta</taxon>
        <taxon>Embryophyta</taxon>
        <taxon>Tracheophyta</taxon>
        <taxon>Spermatophyta</taxon>
        <taxon>Magnoliopsida</taxon>
        <taxon>eudicotyledons</taxon>
        <taxon>Gunneridae</taxon>
        <taxon>Pentapetalae</taxon>
        <taxon>asterids</taxon>
        <taxon>lamiids</taxon>
        <taxon>Solanales</taxon>
        <taxon>Solanaceae</taxon>
        <taxon>Nicotianoideae</taxon>
        <taxon>Nicotianeae</taxon>
        <taxon>Nicotiana</taxon>
    </lineage>
</organism>
<evidence type="ECO:0000313" key="3">
    <source>
        <dbReference type="RefSeq" id="XP_016482889.1"/>
    </source>
</evidence>
<reference evidence="3" key="1">
    <citation type="submission" date="2025-08" db="UniProtKB">
        <authorList>
            <consortium name="RefSeq"/>
        </authorList>
    </citation>
    <scope>IDENTIFICATION</scope>
</reference>
<sequence>MWINAGDQNTKFFHAHLKTRQAKNRIGSIYNDQGSTRNGPCLTKEQQRELNSPITEKDIDQALKEFPNEKAPVYKLIEKIITAKLKTVVDYVVGPSQSAFIKVRNILDNVIIAHELVKSYTKKGVSPRCLVKVDIRKAYDSVEWSFLKMILIEFGMPVKFVQLVMECVTTVSYSLLINGGLAIKFQAKKGLRQ</sequence>
<protein>
    <recommendedName>
        <fullName evidence="2">Reverse transcriptase domain-containing protein</fullName>
    </recommendedName>
</protein>
<dbReference type="PaxDb" id="4097-A0A1S4B211"/>
<dbReference type="STRING" id="4097.A0A1S4B211"/>
<dbReference type="PANTHER" id="PTHR31635:SF196">
    <property type="entry name" value="REVERSE TRANSCRIPTASE DOMAIN-CONTAINING PROTEIN-RELATED"/>
    <property type="match status" value="1"/>
</dbReference>
<dbReference type="RefSeq" id="XP_016482889.1">
    <property type="nucleotide sequence ID" value="XM_016627403.1"/>
</dbReference>
<feature type="region of interest" description="Disordered" evidence="1">
    <location>
        <begin position="29"/>
        <end position="49"/>
    </location>
</feature>
<accession>A0A1S4B211</accession>
<evidence type="ECO:0000256" key="1">
    <source>
        <dbReference type="SAM" id="MobiDB-lite"/>
    </source>
</evidence>
<dbReference type="OrthoDB" id="1305330at2759"/>
<dbReference type="Pfam" id="PF00078">
    <property type="entry name" value="RVT_1"/>
    <property type="match status" value="1"/>
</dbReference>
<dbReference type="AlphaFoldDB" id="A0A1S4B211"/>
<gene>
    <name evidence="3" type="primary">LOC107803640</name>
</gene>
<proteinExistence type="predicted"/>
<dbReference type="InterPro" id="IPR000477">
    <property type="entry name" value="RT_dom"/>
</dbReference>
<dbReference type="PANTHER" id="PTHR31635">
    <property type="entry name" value="REVERSE TRANSCRIPTASE DOMAIN-CONTAINING PROTEIN-RELATED"/>
    <property type="match status" value="1"/>
</dbReference>